<name>A0A8J7KGQ5_9ACTN</name>
<reference evidence="1" key="1">
    <citation type="submission" date="2020-11" db="EMBL/GenBank/DDBJ databases">
        <title>Sequencing the genomes of 1000 actinobacteria strains.</title>
        <authorList>
            <person name="Klenk H.-P."/>
        </authorList>
    </citation>
    <scope>NUCLEOTIDE SEQUENCE</scope>
    <source>
        <strain evidence="1">DSM 45356</strain>
    </source>
</reference>
<evidence type="ECO:0000313" key="1">
    <source>
        <dbReference type="EMBL" id="MBG6137640.1"/>
    </source>
</evidence>
<comment type="caution">
    <text evidence="1">The sequence shown here is derived from an EMBL/GenBank/DDBJ whole genome shotgun (WGS) entry which is preliminary data.</text>
</comment>
<dbReference type="Proteomes" id="UP000622552">
    <property type="component" value="Unassembled WGS sequence"/>
</dbReference>
<gene>
    <name evidence="1" type="ORF">IW245_003834</name>
</gene>
<organism evidence="1 2">
    <name type="scientific">Longispora fulva</name>
    <dbReference type="NCBI Taxonomy" id="619741"/>
    <lineage>
        <taxon>Bacteria</taxon>
        <taxon>Bacillati</taxon>
        <taxon>Actinomycetota</taxon>
        <taxon>Actinomycetes</taxon>
        <taxon>Micromonosporales</taxon>
        <taxon>Micromonosporaceae</taxon>
        <taxon>Longispora</taxon>
    </lineage>
</organism>
<sequence length="402" mass="41184">MVTVAGHTYPWDVLGDPDFPARAAGLGVGAVTLAAAYHSCRAATPLHPTRQVVDASYAALYRRVRPEVWSGRRLAPLAPGWLSEPDPFGDAARILATAGLPVNAWVVLTHNTRLGTAHPDVTVVNCFGERYPYALCPQWTEVREYAATLAAEACRDVPVEGVSLEACGQLGLTHLSHHEKTDGAWSPASVRLLSVCCCAACRAAWRARGLDDHRIVADLRAVVRALSASTDVDAPVAELIGAETASGVLEARHAAATALRGEVLAGLPAGIRVTLHASPDPWATGPSPGLAVAGSPAGTAPAAVPGAPGATSLPGVASVLVPAWPTGPGTAAGVAAMRSAVGPDVRVGAYMTVLAPVGLDEVAGHVGRLRAAGADELHLYHLGLAPAGRHDGFASAVKAFEG</sequence>
<proteinExistence type="predicted"/>
<dbReference type="EMBL" id="JADOUF010000001">
    <property type="protein sequence ID" value="MBG6137640.1"/>
    <property type="molecule type" value="Genomic_DNA"/>
</dbReference>
<evidence type="ECO:0000313" key="2">
    <source>
        <dbReference type="Proteomes" id="UP000622552"/>
    </source>
</evidence>
<dbReference type="AlphaFoldDB" id="A0A8J7KGQ5"/>
<keyword evidence="2" id="KW-1185">Reference proteome</keyword>
<dbReference type="RefSeq" id="WP_197004484.1">
    <property type="nucleotide sequence ID" value="NZ_BONS01000024.1"/>
</dbReference>
<evidence type="ECO:0008006" key="3">
    <source>
        <dbReference type="Google" id="ProtNLM"/>
    </source>
</evidence>
<accession>A0A8J7KGQ5</accession>
<protein>
    <recommendedName>
        <fullName evidence="3">Alanine-rich protein</fullName>
    </recommendedName>
</protein>